<accession>G8R189</accession>
<dbReference type="SUPFAM" id="SSF55205">
    <property type="entry name" value="EPT/RTPC-like"/>
    <property type="match status" value="1"/>
</dbReference>
<comment type="subcellular location">
    <subcellularLocation>
        <location evidence="7">Cytoplasm</location>
    </subcellularLocation>
</comment>
<evidence type="ECO:0000256" key="7">
    <source>
        <dbReference type="HAMAP-Rule" id="MF_00210"/>
    </source>
</evidence>
<proteinExistence type="inferred from homology"/>
<evidence type="ECO:0000256" key="5">
    <source>
        <dbReference type="ARBA" id="ARBA00023141"/>
    </source>
</evidence>
<dbReference type="GO" id="GO:0005737">
    <property type="term" value="C:cytoplasm"/>
    <property type="evidence" value="ECO:0007669"/>
    <property type="project" value="UniProtKB-SubCell"/>
</dbReference>
<feature type="binding site" evidence="7">
    <location>
        <position position="148"/>
    </location>
    <ligand>
        <name>3-phosphoshikimate</name>
        <dbReference type="ChEBI" id="CHEBI:145989"/>
    </ligand>
</feature>
<evidence type="ECO:0000256" key="4">
    <source>
        <dbReference type="ARBA" id="ARBA00022679"/>
    </source>
</evidence>
<dbReference type="InterPro" id="IPR013792">
    <property type="entry name" value="RNA3'P_cycl/enolpyr_Trfase_a/b"/>
</dbReference>
<feature type="binding site" evidence="7">
    <location>
        <position position="389"/>
    </location>
    <ligand>
        <name>phosphoenolpyruvate</name>
        <dbReference type="ChEBI" id="CHEBI:58702"/>
    </ligand>
</feature>
<feature type="binding site" evidence="7">
    <location>
        <position position="147"/>
    </location>
    <ligand>
        <name>3-phosphoshikimate</name>
        <dbReference type="ChEBI" id="CHEBI:145989"/>
    </ligand>
</feature>
<feature type="active site" description="Proton acceptor" evidence="7">
    <location>
        <position position="291"/>
    </location>
</feature>
<dbReference type="RefSeq" id="WP_014202160.1">
    <property type="nucleotide sequence ID" value="NC_016599.1"/>
</dbReference>
<dbReference type="InterPro" id="IPR006264">
    <property type="entry name" value="EPSP_synthase"/>
</dbReference>
<evidence type="ECO:0000259" key="8">
    <source>
        <dbReference type="Pfam" id="PF00275"/>
    </source>
</evidence>
<evidence type="ECO:0000313" key="9">
    <source>
        <dbReference type="EMBL" id="AEV32804.1"/>
    </source>
</evidence>
<comment type="pathway">
    <text evidence="1 7">Metabolic intermediate biosynthesis; chorismate biosynthesis; chorismate from D-erythrose 4-phosphate and phosphoenolpyruvate: step 6/7.</text>
</comment>
<evidence type="ECO:0000256" key="6">
    <source>
        <dbReference type="ARBA" id="ARBA00044633"/>
    </source>
</evidence>
<evidence type="ECO:0000256" key="1">
    <source>
        <dbReference type="ARBA" id="ARBA00004811"/>
    </source>
</evidence>
<dbReference type="eggNOG" id="COG0128">
    <property type="taxonomic scope" value="Bacteria"/>
</dbReference>
<dbReference type="Gene3D" id="3.65.10.10">
    <property type="entry name" value="Enolpyruvate transferase domain"/>
    <property type="match status" value="2"/>
</dbReference>
<keyword evidence="5 7" id="KW-0057">Aromatic amino acid biosynthesis</keyword>
<dbReference type="AlphaFoldDB" id="G8R189"/>
<dbReference type="GO" id="GO:0009073">
    <property type="term" value="P:aromatic amino acid family biosynthetic process"/>
    <property type="evidence" value="ECO:0007669"/>
    <property type="project" value="UniProtKB-KW"/>
</dbReference>
<keyword evidence="3 7" id="KW-0028">Amino-acid biosynthesis</keyword>
<feature type="binding site" evidence="7">
    <location>
        <position position="291"/>
    </location>
    <ligand>
        <name>3-phosphoshikimate</name>
        <dbReference type="ChEBI" id="CHEBI:145989"/>
    </ligand>
</feature>
<feature type="binding site" evidence="7">
    <location>
        <position position="100"/>
    </location>
    <ligand>
        <name>phosphoenolpyruvate</name>
        <dbReference type="ChEBI" id="CHEBI:58702"/>
    </ligand>
</feature>
<dbReference type="PANTHER" id="PTHR21090:SF5">
    <property type="entry name" value="PENTAFUNCTIONAL AROM POLYPEPTIDE"/>
    <property type="match status" value="1"/>
</dbReference>
<keyword evidence="7" id="KW-0963">Cytoplasm</keyword>
<feature type="binding site" evidence="7">
    <location>
        <position position="146"/>
    </location>
    <ligand>
        <name>3-phosphoshikimate</name>
        <dbReference type="ChEBI" id="CHEBI:145989"/>
    </ligand>
</feature>
<evidence type="ECO:0000313" key="10">
    <source>
        <dbReference type="Proteomes" id="UP000005631"/>
    </source>
</evidence>
<feature type="binding site" evidence="7">
    <location>
        <position position="365"/>
    </location>
    <ligand>
        <name>phosphoenolpyruvate</name>
        <dbReference type="ChEBI" id="CHEBI:58702"/>
    </ligand>
</feature>
<dbReference type="GO" id="GO:0008652">
    <property type="term" value="P:amino acid biosynthetic process"/>
    <property type="evidence" value="ECO:0007669"/>
    <property type="project" value="UniProtKB-KW"/>
</dbReference>
<dbReference type="Pfam" id="PF00275">
    <property type="entry name" value="EPSP_synthase"/>
    <property type="match status" value="1"/>
</dbReference>
<evidence type="ECO:0000256" key="3">
    <source>
        <dbReference type="ARBA" id="ARBA00022605"/>
    </source>
</evidence>
<dbReference type="PATRIC" id="fig|926562.3.peg.1828"/>
<sequence length="410" mass="45124">MSAIKLSHATSKVIGKIEVPGSKSESNRLLLLKHLYFPNLNIGKISDSRDTSFMKAALESENSEINIGDAGTAMRFNTAFNATKAGRNITLSGSERMHERPIGILVDALNKLGAKITYLDKEGYPPLKIEGQQLAGGTLEIDGSVSSQFISALMMIGPGMKEGIHLKLKGFSVSAPYIYLTANLMRKLGFDAKLDEEDIIIPHQKAKEIQSSVVEPDWSAASYWYAIALLTDEAEIYLPGFLQHSLQGDASVRGLFEPLGIQSLFIGSGFRLKKGEVKQQRFDINLVHNPDLAQTLAVVFAAKNLPAKITGLQTLRIKETDRLKALKTELEKTGAEIEIGDDFLEVKKGIQNLEGVIFDTYEDHRMAMAFAPLALMAPITINNPEVVAKSYQSFWEDLEAVGFLVSWDFS</sequence>
<dbReference type="CDD" id="cd01556">
    <property type="entry name" value="EPSP_synthase"/>
    <property type="match status" value="1"/>
</dbReference>
<feature type="binding site" evidence="7">
    <location>
        <position position="28"/>
    </location>
    <ligand>
        <name>3-phosphoshikimate</name>
        <dbReference type="ChEBI" id="CHEBI:145989"/>
    </ligand>
</feature>
<organism evidence="9 10">
    <name type="scientific">Owenweeksia hongkongensis (strain DSM 17368 / CIP 108786 / JCM 12287 / NRRL B-23963 / UST20020801)</name>
    <dbReference type="NCBI Taxonomy" id="926562"/>
    <lineage>
        <taxon>Bacteria</taxon>
        <taxon>Pseudomonadati</taxon>
        <taxon>Bacteroidota</taxon>
        <taxon>Flavobacteriia</taxon>
        <taxon>Flavobacteriales</taxon>
        <taxon>Owenweeksiaceae</taxon>
        <taxon>Owenweeksia</taxon>
    </lineage>
</organism>
<comment type="caution">
    <text evidence="7">Lacks conserved residue(s) required for the propagation of feature annotation.</text>
</comment>
<feature type="binding site" evidence="7">
    <location>
        <position position="23"/>
    </location>
    <ligand>
        <name>3-phosphoshikimate</name>
        <dbReference type="ChEBI" id="CHEBI:145989"/>
    </ligand>
</feature>
<comment type="subunit">
    <text evidence="7">Monomer.</text>
</comment>
<keyword evidence="10" id="KW-1185">Reference proteome</keyword>
<evidence type="ECO:0000256" key="2">
    <source>
        <dbReference type="ARBA" id="ARBA00009948"/>
    </source>
</evidence>
<comment type="similarity">
    <text evidence="2 7">Belongs to the EPSP synthase family.</text>
</comment>
<feature type="binding site" evidence="7">
    <location>
        <position position="318"/>
    </location>
    <ligand>
        <name>3-phosphoshikimate</name>
        <dbReference type="ChEBI" id="CHEBI:145989"/>
    </ligand>
</feature>
<dbReference type="EC" id="2.5.1.19" evidence="7"/>
<protein>
    <recommendedName>
        <fullName evidence="7">3-phosphoshikimate 1-carboxyvinyltransferase</fullName>
        <ecNumber evidence="7">2.5.1.19</ecNumber>
    </recommendedName>
    <alternativeName>
        <fullName evidence="7">5-enolpyruvylshikimate-3-phosphate synthase</fullName>
        <shortName evidence="7">EPSP synthase</shortName>
        <shortName evidence="7">EPSPS</shortName>
    </alternativeName>
</protein>
<keyword evidence="4 7" id="KW-0808">Transferase</keyword>
<feature type="binding site" evidence="7">
    <location>
        <position position="322"/>
    </location>
    <ligand>
        <name>phosphoenolpyruvate</name>
        <dbReference type="ChEBI" id="CHEBI:58702"/>
    </ligand>
</feature>
<dbReference type="GO" id="GO:0009423">
    <property type="term" value="P:chorismate biosynthetic process"/>
    <property type="evidence" value="ECO:0007669"/>
    <property type="project" value="UniProtKB-UniRule"/>
</dbReference>
<dbReference type="PIRSF" id="PIRSF000505">
    <property type="entry name" value="EPSPS"/>
    <property type="match status" value="1"/>
</dbReference>
<gene>
    <name evidence="7" type="primary">aroA</name>
    <name evidence="9" type="ordered locus">Oweho_1824</name>
</gene>
<name>G8R189_OWEHD</name>
<dbReference type="GO" id="GO:0003866">
    <property type="term" value="F:3-phosphoshikimate 1-carboxyvinyltransferase activity"/>
    <property type="evidence" value="ECO:0007669"/>
    <property type="project" value="UniProtKB-UniRule"/>
</dbReference>
<feature type="binding site" evidence="7">
    <location>
        <position position="24"/>
    </location>
    <ligand>
        <name>3-phosphoshikimate</name>
        <dbReference type="ChEBI" id="CHEBI:145989"/>
    </ligand>
</feature>
<feature type="binding site" evidence="7">
    <location>
        <position position="148"/>
    </location>
    <ligand>
        <name>phosphoenolpyruvate</name>
        <dbReference type="ChEBI" id="CHEBI:58702"/>
    </ligand>
</feature>
<comment type="catalytic activity">
    <reaction evidence="6">
        <text>3-phosphoshikimate + phosphoenolpyruvate = 5-O-(1-carboxyvinyl)-3-phosphoshikimate + phosphate</text>
        <dbReference type="Rhea" id="RHEA:21256"/>
        <dbReference type="ChEBI" id="CHEBI:43474"/>
        <dbReference type="ChEBI" id="CHEBI:57701"/>
        <dbReference type="ChEBI" id="CHEBI:58702"/>
        <dbReference type="ChEBI" id="CHEBI:145989"/>
        <dbReference type="EC" id="2.5.1.19"/>
    </reaction>
    <physiologicalReaction direction="left-to-right" evidence="6">
        <dbReference type="Rhea" id="RHEA:21257"/>
    </physiologicalReaction>
</comment>
<feature type="binding site" evidence="7">
    <location>
        <position position="174"/>
    </location>
    <ligand>
        <name>3-phosphoshikimate</name>
        <dbReference type="ChEBI" id="CHEBI:145989"/>
    </ligand>
</feature>
<dbReference type="OrthoDB" id="9809920at2"/>
<feature type="binding site" evidence="7">
    <location>
        <position position="23"/>
    </location>
    <ligand>
        <name>phosphoenolpyruvate</name>
        <dbReference type="ChEBI" id="CHEBI:58702"/>
    </ligand>
</feature>
<dbReference type="HAMAP" id="MF_00210">
    <property type="entry name" value="EPSP_synth"/>
    <property type="match status" value="1"/>
</dbReference>
<dbReference type="InterPro" id="IPR001986">
    <property type="entry name" value="Enolpyruvate_Tfrase_dom"/>
</dbReference>
<reference evidence="9 10" key="1">
    <citation type="journal article" date="2012" name="Stand. Genomic Sci.">
        <title>Genome sequence of the orange-pigmented seawater bacterium Owenweeksia hongkongensis type strain (UST20020801(T)).</title>
        <authorList>
            <person name="Riedel T."/>
            <person name="Held B."/>
            <person name="Nolan M."/>
            <person name="Lucas S."/>
            <person name="Lapidus A."/>
            <person name="Tice H."/>
            <person name="Del Rio T.G."/>
            <person name="Cheng J.F."/>
            <person name="Han C."/>
            <person name="Tapia R."/>
            <person name="Goodwin L.A."/>
            <person name="Pitluck S."/>
            <person name="Liolios K."/>
            <person name="Mavromatis K."/>
            <person name="Pagani I."/>
            <person name="Ivanova N."/>
            <person name="Mikhailova N."/>
            <person name="Pati A."/>
            <person name="Chen A."/>
            <person name="Palaniappan K."/>
            <person name="Rohde M."/>
            <person name="Tindall B.J."/>
            <person name="Detter J.C."/>
            <person name="Goker M."/>
            <person name="Woyke T."/>
            <person name="Bristow J."/>
            <person name="Eisen J.A."/>
            <person name="Markowitz V."/>
            <person name="Hugenholtz P."/>
            <person name="Klenk H.P."/>
            <person name="Kyrpides N.C."/>
        </authorList>
    </citation>
    <scope>NUCLEOTIDE SEQUENCE</scope>
    <source>
        <strain evidence="10">DSM 17368 / JCM 12287 / NRRL B-23963</strain>
    </source>
</reference>
<comment type="function">
    <text evidence="7">Catalyzes the transfer of the enolpyruvyl moiety of phosphoenolpyruvate (PEP) to the 5-hydroxyl of shikimate-3-phosphate (S3P) to produce enolpyruvyl shikimate-3-phosphate and inorganic phosphate.</text>
</comment>
<dbReference type="Proteomes" id="UP000005631">
    <property type="component" value="Chromosome"/>
</dbReference>
<dbReference type="InterPro" id="IPR036968">
    <property type="entry name" value="Enolpyruvate_Tfrase_sf"/>
</dbReference>
<dbReference type="STRING" id="926562.Oweho_1824"/>
<feature type="domain" description="Enolpyruvate transferase" evidence="8">
    <location>
        <begin position="60"/>
        <end position="398"/>
    </location>
</feature>
<dbReference type="PANTHER" id="PTHR21090">
    <property type="entry name" value="AROM/DEHYDROQUINATE SYNTHASE"/>
    <property type="match status" value="1"/>
</dbReference>
<dbReference type="KEGG" id="oho:Oweho_1824"/>
<dbReference type="UniPathway" id="UPA00053">
    <property type="reaction ID" value="UER00089"/>
</dbReference>
<feature type="binding site" evidence="7">
    <location>
        <position position="71"/>
    </location>
    <ligand>
        <name>phosphoenolpyruvate</name>
        <dbReference type="ChEBI" id="CHEBI:58702"/>
    </ligand>
</feature>
<dbReference type="HOGENOM" id="CLU_024321_0_0_10"/>
<dbReference type="EMBL" id="CP003156">
    <property type="protein sequence ID" value="AEV32804.1"/>
    <property type="molecule type" value="Genomic_DNA"/>
</dbReference>